<dbReference type="Proteomes" id="UP000198211">
    <property type="component" value="Unassembled WGS sequence"/>
</dbReference>
<accession>A0A225WBI8</accession>
<dbReference type="OrthoDB" id="129314at2759"/>
<dbReference type="AlphaFoldDB" id="A0A225WBI8"/>
<sequence>MLRQMFEFLATSQQQTFFQQQMLQQQASTQRQQKKKGILLFLMVTRFGTVLCRHPRSHDEQHVRFCQFDIWQFGSNGSNLVPRILNVSQRPTATWVIFKEQIRQRFRGFDFQYKLLSKLYNSRWAGFQPA</sequence>
<evidence type="ECO:0000313" key="2">
    <source>
        <dbReference type="Proteomes" id="UP000198211"/>
    </source>
</evidence>
<dbReference type="EMBL" id="NBNE01001392">
    <property type="protein sequence ID" value="OWZ14200.1"/>
    <property type="molecule type" value="Genomic_DNA"/>
</dbReference>
<name>A0A225WBI8_9STRA</name>
<protein>
    <submittedName>
        <fullName evidence="1">Uncharacterized protein</fullName>
    </submittedName>
</protein>
<gene>
    <name evidence="1" type="ORF">PHMEG_00012357</name>
</gene>
<comment type="caution">
    <text evidence="1">The sequence shown here is derived from an EMBL/GenBank/DDBJ whole genome shotgun (WGS) entry which is preliminary data.</text>
</comment>
<evidence type="ECO:0000313" key="1">
    <source>
        <dbReference type="EMBL" id="OWZ14200.1"/>
    </source>
</evidence>
<proteinExistence type="predicted"/>
<reference evidence="2" key="1">
    <citation type="submission" date="2017-03" db="EMBL/GenBank/DDBJ databases">
        <title>Phytopthora megakarya and P. palmivora, two closely related causual agents of cacao black pod achieved similar genome size and gene model numbers by different mechanisms.</title>
        <authorList>
            <person name="Ali S."/>
            <person name="Shao J."/>
            <person name="Larry D.J."/>
            <person name="Kronmiller B."/>
            <person name="Shen D."/>
            <person name="Strem M.D."/>
            <person name="Melnick R.L."/>
            <person name="Guiltinan M.J."/>
            <person name="Tyler B.M."/>
            <person name="Meinhardt L.W."/>
            <person name="Bailey B.A."/>
        </authorList>
    </citation>
    <scope>NUCLEOTIDE SEQUENCE [LARGE SCALE GENOMIC DNA]</scope>
    <source>
        <strain evidence="2">zdho120</strain>
    </source>
</reference>
<keyword evidence="2" id="KW-1185">Reference proteome</keyword>
<organism evidence="1 2">
    <name type="scientific">Phytophthora megakarya</name>
    <dbReference type="NCBI Taxonomy" id="4795"/>
    <lineage>
        <taxon>Eukaryota</taxon>
        <taxon>Sar</taxon>
        <taxon>Stramenopiles</taxon>
        <taxon>Oomycota</taxon>
        <taxon>Peronosporomycetes</taxon>
        <taxon>Peronosporales</taxon>
        <taxon>Peronosporaceae</taxon>
        <taxon>Phytophthora</taxon>
    </lineage>
</organism>